<dbReference type="InterPro" id="IPR013783">
    <property type="entry name" value="Ig-like_fold"/>
</dbReference>
<dbReference type="InterPro" id="IPR036890">
    <property type="entry name" value="HATPase_C_sf"/>
</dbReference>
<keyword evidence="3" id="KW-0902">Two-component regulatory system</keyword>
<dbReference type="InterPro" id="IPR011712">
    <property type="entry name" value="Sig_transdc_His_kin_sub3_dim/P"/>
</dbReference>
<accession>A0A1T5ITD6</accession>
<dbReference type="AlphaFoldDB" id="A0A1T5ITD6"/>
<dbReference type="Pfam" id="PF07495">
    <property type="entry name" value="Y_Y_Y"/>
    <property type="match status" value="1"/>
</dbReference>
<evidence type="ECO:0000256" key="1">
    <source>
        <dbReference type="ARBA" id="ARBA00022679"/>
    </source>
</evidence>
<evidence type="ECO:0000256" key="4">
    <source>
        <dbReference type="SAM" id="Phobius"/>
    </source>
</evidence>
<gene>
    <name evidence="8" type="ORF">SAMN05660236_0363</name>
</gene>
<keyword evidence="4" id="KW-0472">Membrane</keyword>
<dbReference type="Proteomes" id="UP000190961">
    <property type="component" value="Unassembled WGS sequence"/>
</dbReference>
<dbReference type="Gene3D" id="2.130.10.10">
    <property type="entry name" value="YVTN repeat-like/Quinoprotein amine dehydrogenase"/>
    <property type="match status" value="3"/>
</dbReference>
<dbReference type="GO" id="GO:0046983">
    <property type="term" value="F:protein dimerization activity"/>
    <property type="evidence" value="ECO:0007669"/>
    <property type="project" value="InterPro"/>
</dbReference>
<dbReference type="InterPro" id="IPR011110">
    <property type="entry name" value="Reg_prop"/>
</dbReference>
<keyword evidence="4" id="KW-0812">Transmembrane</keyword>
<dbReference type="PANTHER" id="PTHR24421">
    <property type="entry name" value="NITRATE/NITRITE SENSOR PROTEIN NARX-RELATED"/>
    <property type="match status" value="1"/>
</dbReference>
<dbReference type="InterPro" id="IPR003594">
    <property type="entry name" value="HATPase_dom"/>
</dbReference>
<feature type="transmembrane region" description="Helical" evidence="4">
    <location>
        <begin position="763"/>
        <end position="780"/>
    </location>
</feature>
<keyword evidence="4" id="KW-1133">Transmembrane helix</keyword>
<dbReference type="InterPro" id="IPR015943">
    <property type="entry name" value="WD40/YVTN_repeat-like_dom_sf"/>
</dbReference>
<evidence type="ECO:0000256" key="3">
    <source>
        <dbReference type="ARBA" id="ARBA00023012"/>
    </source>
</evidence>
<dbReference type="Pfam" id="PF02518">
    <property type="entry name" value="HATPase_c"/>
    <property type="match status" value="1"/>
</dbReference>
<protein>
    <submittedName>
        <fullName evidence="8">Two component regulator propeller</fullName>
    </submittedName>
</protein>
<feature type="domain" description="Two component regulator three Y" evidence="6">
    <location>
        <begin position="691"/>
        <end position="752"/>
    </location>
</feature>
<feature type="domain" description="Histidine kinase/HSP90-like ATPase" evidence="5">
    <location>
        <begin position="898"/>
        <end position="948"/>
    </location>
</feature>
<dbReference type="InterPro" id="IPR011047">
    <property type="entry name" value="Quinoprotein_ADH-like_sf"/>
</dbReference>
<evidence type="ECO:0000259" key="6">
    <source>
        <dbReference type="Pfam" id="PF07495"/>
    </source>
</evidence>
<dbReference type="GO" id="GO:0016020">
    <property type="term" value="C:membrane"/>
    <property type="evidence" value="ECO:0007669"/>
    <property type="project" value="InterPro"/>
</dbReference>
<dbReference type="Gene3D" id="2.60.40.10">
    <property type="entry name" value="Immunoglobulins"/>
    <property type="match status" value="1"/>
</dbReference>
<evidence type="ECO:0000259" key="5">
    <source>
        <dbReference type="Pfam" id="PF02518"/>
    </source>
</evidence>
<dbReference type="GO" id="GO:0000155">
    <property type="term" value="F:phosphorelay sensor kinase activity"/>
    <property type="evidence" value="ECO:0007669"/>
    <property type="project" value="InterPro"/>
</dbReference>
<dbReference type="Pfam" id="PF07494">
    <property type="entry name" value="Reg_prop"/>
    <property type="match status" value="1"/>
</dbReference>
<dbReference type="Pfam" id="PF07730">
    <property type="entry name" value="HisKA_3"/>
    <property type="match status" value="1"/>
</dbReference>
<sequence length="995" mass="112134">MASLGQETKFVTPIKYTQNEGLSSYYITKIIKDSYGFLWIGTQEGLNLFDGNRFQTFTKRSPAKQKLNGSFISDLLEDKKRNCIWVLLSYGEVCAIDLQTRTVTRRVLLDTSNPDNVKWKRCLALKGDTLWIAGLDFAYAYQVSTNKILPIDIRAKCAVGKAELNISMIHFDQHQSMIICADGYGIIILDKNLRHLHTFRADELNAPGTYTKLRFWDAVMLKHILYIASSTGLKIVDTAPAQMALVPADDIPLVREGELLSIAASSDSSLMFSTSAGVYEYSLSAGSIVSLRDNNPANNLFTTTYDIYYDRQLHQAWIGTLAGIASFPTRVVHFKTFSEYGANVKLKHLFSVLPVSENIIYAGDENGIYYIDTKTGEITQIDASGSNLMLFQDQARHVFVSNKTGFHLIDGKSLRPAHSVFPSMKLLNSDHLSCGIQYNDSLVLFGSIIQKGLTIWNTRTGKLQVYHRQSTDHTIAGLTIINYLYKTRAGDVMILTEKSIIAFNPLIGKYTTHTIRDNLTQEVISNFMDMCETDDRFYIATYGDGLIETDKQLHVKKIIRSEDGLNNTCIYRVFPFQNKAILATTNDGLSLIHLNPLKIKNYFQTDGLNTNAFEQLCGYQDDHRIITGGVDGFTIIDPSRLPSNARPPDLYLWNLKVNTKSGVLDTCHIAMKAMRIPTDVLQTTVSFSALNYSNPKAVRYAYKINELNNDWIDLGKQNFVDLIGFSPGDYTLEVRAANEDGIWSDVPLSLSLIYIPKWYQTNIFKIAIALSGAMFIYGLLRYRIDQLRKQQEIRKQIGSDLHDDIGSVLNTLKIFTHLAKREPENKSHLDQIEESITQATTGLRDMIWVLEEPEDTIFELTERIKKFALPVCIVNNIKFNTNIQSDNKTRNLLKTEKRNLLLIAKESINNSIKYSQCKNISVSIVQFNQELSITISDDGVGFKMEDVIYGKGLKNIQYRAGQINFSCQMDATLNGGTTIHLQKGKKTSSSLDTSI</sequence>
<dbReference type="STRING" id="688867.SAMN05660236_0363"/>
<dbReference type="Gene3D" id="3.30.565.10">
    <property type="entry name" value="Histidine kinase-like ATPase, C-terminal domain"/>
    <property type="match status" value="1"/>
</dbReference>
<dbReference type="SUPFAM" id="SSF55874">
    <property type="entry name" value="ATPase domain of HSP90 chaperone/DNA topoisomerase II/histidine kinase"/>
    <property type="match status" value="1"/>
</dbReference>
<dbReference type="SUPFAM" id="SSF50998">
    <property type="entry name" value="Quinoprotein alcohol dehydrogenase-like"/>
    <property type="match status" value="1"/>
</dbReference>
<feature type="domain" description="Signal transduction histidine kinase subgroup 3 dimerisation and phosphoacceptor" evidence="7">
    <location>
        <begin position="794"/>
        <end position="853"/>
    </location>
</feature>
<keyword evidence="9" id="KW-1185">Reference proteome</keyword>
<evidence type="ECO:0000313" key="8">
    <source>
        <dbReference type="EMBL" id="SKC42238.1"/>
    </source>
</evidence>
<proteinExistence type="predicted"/>
<evidence type="ECO:0000259" key="7">
    <source>
        <dbReference type="Pfam" id="PF07730"/>
    </source>
</evidence>
<evidence type="ECO:0000256" key="2">
    <source>
        <dbReference type="ARBA" id="ARBA00022777"/>
    </source>
</evidence>
<dbReference type="Gene3D" id="1.20.5.1930">
    <property type="match status" value="1"/>
</dbReference>
<dbReference type="InterPro" id="IPR011123">
    <property type="entry name" value="Y_Y_Y"/>
</dbReference>
<dbReference type="CDD" id="cd16917">
    <property type="entry name" value="HATPase_UhpB-NarQ-NarX-like"/>
    <property type="match status" value="1"/>
</dbReference>
<reference evidence="8 9" key="1">
    <citation type="submission" date="2017-02" db="EMBL/GenBank/DDBJ databases">
        <authorList>
            <person name="Peterson S.W."/>
        </authorList>
    </citation>
    <scope>NUCLEOTIDE SEQUENCE [LARGE SCALE GENOMIC DNA]</scope>
    <source>
        <strain evidence="8 9">DSM 25262</strain>
    </source>
</reference>
<organism evidence="8 9">
    <name type="scientific">Ohtaekwangia koreensis</name>
    <dbReference type="NCBI Taxonomy" id="688867"/>
    <lineage>
        <taxon>Bacteria</taxon>
        <taxon>Pseudomonadati</taxon>
        <taxon>Bacteroidota</taxon>
        <taxon>Cytophagia</taxon>
        <taxon>Cytophagales</taxon>
        <taxon>Fulvivirgaceae</taxon>
        <taxon>Ohtaekwangia</taxon>
    </lineage>
</organism>
<evidence type="ECO:0000313" key="9">
    <source>
        <dbReference type="Proteomes" id="UP000190961"/>
    </source>
</evidence>
<name>A0A1T5ITD6_9BACT</name>
<dbReference type="InterPro" id="IPR050482">
    <property type="entry name" value="Sensor_HK_TwoCompSys"/>
</dbReference>
<keyword evidence="2" id="KW-0418">Kinase</keyword>
<dbReference type="EMBL" id="FUZU01000001">
    <property type="protein sequence ID" value="SKC42238.1"/>
    <property type="molecule type" value="Genomic_DNA"/>
</dbReference>
<keyword evidence="1" id="KW-0808">Transferase</keyword>